<dbReference type="Proteomes" id="UP000597444">
    <property type="component" value="Unassembled WGS sequence"/>
</dbReference>
<dbReference type="AlphaFoldDB" id="A0A8J3MZR9"/>
<dbReference type="EMBL" id="BNJK01000001">
    <property type="protein sequence ID" value="GHO90743.1"/>
    <property type="molecule type" value="Genomic_DNA"/>
</dbReference>
<organism evidence="2 3">
    <name type="scientific">Reticulibacter mediterranei</name>
    <dbReference type="NCBI Taxonomy" id="2778369"/>
    <lineage>
        <taxon>Bacteria</taxon>
        <taxon>Bacillati</taxon>
        <taxon>Chloroflexota</taxon>
        <taxon>Ktedonobacteria</taxon>
        <taxon>Ktedonobacterales</taxon>
        <taxon>Reticulibacteraceae</taxon>
        <taxon>Reticulibacter</taxon>
    </lineage>
</organism>
<comment type="caution">
    <text evidence="2">The sequence shown here is derived from an EMBL/GenBank/DDBJ whole genome shotgun (WGS) entry which is preliminary data.</text>
</comment>
<name>A0A8J3MZR9_9CHLR</name>
<evidence type="ECO:0000256" key="1">
    <source>
        <dbReference type="SAM" id="MobiDB-lite"/>
    </source>
</evidence>
<evidence type="ECO:0000313" key="2">
    <source>
        <dbReference type="EMBL" id="GHO90743.1"/>
    </source>
</evidence>
<gene>
    <name evidence="2" type="ORF">KSF_007910</name>
</gene>
<keyword evidence="3" id="KW-1185">Reference proteome</keyword>
<evidence type="ECO:0000313" key="3">
    <source>
        <dbReference type="Proteomes" id="UP000597444"/>
    </source>
</evidence>
<dbReference type="RefSeq" id="WP_220201690.1">
    <property type="nucleotide sequence ID" value="NZ_BNJK01000001.1"/>
</dbReference>
<sequence length="61" mass="6748">MDRVKPMTLQEATTTQPERPQEQARLLSYNPPEVTVLGKVEQLTGALRHGTPDLLGHGNIL</sequence>
<proteinExistence type="predicted"/>
<feature type="region of interest" description="Disordered" evidence="1">
    <location>
        <begin position="1"/>
        <end position="22"/>
    </location>
</feature>
<reference evidence="2" key="1">
    <citation type="submission" date="2020-10" db="EMBL/GenBank/DDBJ databases">
        <title>Taxonomic study of unclassified bacteria belonging to the class Ktedonobacteria.</title>
        <authorList>
            <person name="Yabe S."/>
            <person name="Wang C.M."/>
            <person name="Zheng Y."/>
            <person name="Sakai Y."/>
            <person name="Cavaletti L."/>
            <person name="Monciardini P."/>
            <person name="Donadio S."/>
        </authorList>
    </citation>
    <scope>NUCLEOTIDE SEQUENCE</scope>
    <source>
        <strain evidence="2">ID150040</strain>
    </source>
</reference>
<protein>
    <submittedName>
        <fullName evidence="2">Uncharacterized protein</fullName>
    </submittedName>
</protein>
<accession>A0A8J3MZR9</accession>